<dbReference type="OrthoDB" id="9798176at2"/>
<dbReference type="InterPro" id="IPR021127">
    <property type="entry name" value="CRISPR_associated_Cas2"/>
</dbReference>
<evidence type="ECO:0000256" key="2">
    <source>
        <dbReference type="ARBA" id="ARBA00009959"/>
    </source>
</evidence>
<comment type="function">
    <text evidence="9">CRISPR (clustered regularly interspaced short palindromic repeat), is an adaptive immune system that provides protection against mobile genetic elements (viruses, transposable elements and conjugative plasmids). CRISPR clusters contain sequences complementary to antecedent mobile elements and target invading nucleic acids. CRISPR clusters are transcribed and processed into CRISPR RNA (crRNA). Functions as a ssRNA-specific endoribonuclease. Involved in the integration of spacer DNA into the CRISPR cassette.</text>
</comment>
<dbReference type="EC" id="3.1.-.-" evidence="9"/>
<dbReference type="NCBIfam" id="TIGR01573">
    <property type="entry name" value="cas2"/>
    <property type="match status" value="1"/>
</dbReference>
<evidence type="ECO:0000256" key="4">
    <source>
        <dbReference type="ARBA" id="ARBA00022723"/>
    </source>
</evidence>
<dbReference type="GO" id="GO:0004521">
    <property type="term" value="F:RNA endonuclease activity"/>
    <property type="evidence" value="ECO:0007669"/>
    <property type="project" value="InterPro"/>
</dbReference>
<evidence type="ECO:0000256" key="1">
    <source>
        <dbReference type="ARBA" id="ARBA00001946"/>
    </source>
</evidence>
<dbReference type="Gene3D" id="3.30.70.240">
    <property type="match status" value="1"/>
</dbReference>
<dbReference type="GO" id="GO:0016787">
    <property type="term" value="F:hydrolase activity"/>
    <property type="evidence" value="ECO:0007669"/>
    <property type="project" value="UniProtKB-KW"/>
</dbReference>
<dbReference type="PANTHER" id="PTHR34405">
    <property type="entry name" value="CRISPR-ASSOCIATED ENDORIBONUCLEASE CAS2"/>
    <property type="match status" value="1"/>
</dbReference>
<keyword evidence="4 9" id="KW-0479">Metal-binding</keyword>
<gene>
    <name evidence="9 10" type="primary">cas2</name>
    <name evidence="10" type="ORF">JCM16775_1331</name>
</gene>
<dbReference type="GO" id="GO:0046872">
    <property type="term" value="F:metal ion binding"/>
    <property type="evidence" value="ECO:0007669"/>
    <property type="project" value="UniProtKB-UniRule"/>
</dbReference>
<evidence type="ECO:0000256" key="9">
    <source>
        <dbReference type="HAMAP-Rule" id="MF_01471"/>
    </source>
</evidence>
<keyword evidence="8 9" id="KW-0051">Antiviral defense</keyword>
<comment type="cofactor">
    <cofactor evidence="1 9">
        <name>Mg(2+)</name>
        <dbReference type="ChEBI" id="CHEBI:18420"/>
    </cofactor>
</comment>
<dbReference type="InterPro" id="IPR019199">
    <property type="entry name" value="Virulence_VapD/CRISPR_Cas2"/>
</dbReference>
<evidence type="ECO:0000256" key="3">
    <source>
        <dbReference type="ARBA" id="ARBA00022722"/>
    </source>
</evidence>
<organism evidence="10 11">
    <name type="scientific">Leptotrichia hofstadii</name>
    <dbReference type="NCBI Taxonomy" id="157688"/>
    <lineage>
        <taxon>Bacteria</taxon>
        <taxon>Fusobacteriati</taxon>
        <taxon>Fusobacteriota</taxon>
        <taxon>Fusobacteriia</taxon>
        <taxon>Fusobacteriales</taxon>
        <taxon>Leptotrichiaceae</taxon>
        <taxon>Leptotrichia</taxon>
    </lineage>
</organism>
<dbReference type="PANTHER" id="PTHR34405:SF3">
    <property type="entry name" value="CRISPR-ASSOCIATED ENDORIBONUCLEASE CAS2 3"/>
    <property type="match status" value="1"/>
</dbReference>
<protein>
    <recommendedName>
        <fullName evidence="9">CRISPR-associated endoribonuclease Cas2</fullName>
        <ecNumber evidence="9">3.1.-.-</ecNumber>
    </recommendedName>
</protein>
<evidence type="ECO:0000256" key="7">
    <source>
        <dbReference type="ARBA" id="ARBA00022842"/>
    </source>
</evidence>
<evidence type="ECO:0000256" key="6">
    <source>
        <dbReference type="ARBA" id="ARBA00022801"/>
    </source>
</evidence>
<accession>A0A510JH21</accession>
<dbReference type="RefSeq" id="WP_026746281.1">
    <property type="nucleotide sequence ID" value="NZ_AP019823.1"/>
</dbReference>
<keyword evidence="3 9" id="KW-0540">Nuclease</keyword>
<reference evidence="10 11" key="1">
    <citation type="submission" date="2019-07" db="EMBL/GenBank/DDBJ databases">
        <title>Complete Genome Sequence of Leptotrichia hofstadii Strain JCM16775.</title>
        <authorList>
            <person name="Watanabe S."/>
            <person name="Cui L."/>
        </authorList>
    </citation>
    <scope>NUCLEOTIDE SEQUENCE [LARGE SCALE GENOMIC DNA]</scope>
    <source>
        <strain evidence="10 11">JCM16775</strain>
    </source>
</reference>
<keyword evidence="6 9" id="KW-0378">Hydrolase</keyword>
<comment type="similarity">
    <text evidence="2 9">Belongs to the CRISPR-associated endoribonuclease Cas2 protein family.</text>
</comment>
<dbReference type="GO" id="GO:0043571">
    <property type="term" value="P:maintenance of CRISPR repeat elements"/>
    <property type="evidence" value="ECO:0007669"/>
    <property type="project" value="UniProtKB-UniRule"/>
</dbReference>
<evidence type="ECO:0000256" key="5">
    <source>
        <dbReference type="ARBA" id="ARBA00022759"/>
    </source>
</evidence>
<keyword evidence="11" id="KW-1185">Reference proteome</keyword>
<dbReference type="Proteomes" id="UP000321892">
    <property type="component" value="Chromosome"/>
</dbReference>
<dbReference type="AlphaFoldDB" id="A0A510JH21"/>
<dbReference type="Pfam" id="PF09827">
    <property type="entry name" value="CRISPR_Cas2"/>
    <property type="match status" value="1"/>
</dbReference>
<dbReference type="CDD" id="cd09725">
    <property type="entry name" value="Cas2_I_II_III"/>
    <property type="match status" value="1"/>
</dbReference>
<evidence type="ECO:0000313" key="11">
    <source>
        <dbReference type="Proteomes" id="UP000321892"/>
    </source>
</evidence>
<keyword evidence="7 9" id="KW-0460">Magnesium</keyword>
<evidence type="ECO:0000313" key="10">
    <source>
        <dbReference type="EMBL" id="BBM38622.1"/>
    </source>
</evidence>
<feature type="binding site" evidence="9">
    <location>
        <position position="27"/>
    </location>
    <ligand>
        <name>Mg(2+)</name>
        <dbReference type="ChEBI" id="CHEBI:18420"/>
        <note>catalytic</note>
    </ligand>
</feature>
<dbReference type="KEGG" id="lhf:JCM16775_1331"/>
<comment type="subunit">
    <text evidence="9">Homodimer, forms a heterotetramer with a Cas1 homodimer.</text>
</comment>
<proteinExistence type="inferred from homology"/>
<sequence length="107" mass="13084">MDEWDFLDEDFCNEFFEDTFTVVVIYDIIDNKRREFLKKLLNSFGNRIQRSAFECLLTREKCEILLKKIEKFAEEGDLIRIYRLNQNVKKVIYGELTEIENEDYYFI</sequence>
<dbReference type="HAMAP" id="MF_01471">
    <property type="entry name" value="Cas2"/>
    <property type="match status" value="1"/>
</dbReference>
<evidence type="ECO:0000256" key="8">
    <source>
        <dbReference type="ARBA" id="ARBA00023118"/>
    </source>
</evidence>
<dbReference type="EMBL" id="AP019823">
    <property type="protein sequence ID" value="BBM38622.1"/>
    <property type="molecule type" value="Genomic_DNA"/>
</dbReference>
<keyword evidence="5 9" id="KW-0255">Endonuclease</keyword>
<dbReference type="GO" id="GO:0051607">
    <property type="term" value="P:defense response to virus"/>
    <property type="evidence" value="ECO:0007669"/>
    <property type="project" value="UniProtKB-UniRule"/>
</dbReference>
<name>A0A510JH21_9FUSO</name>
<dbReference type="SUPFAM" id="SSF143430">
    <property type="entry name" value="TTP0101/SSO1404-like"/>
    <property type="match status" value="1"/>
</dbReference>